<dbReference type="AlphaFoldDB" id="A0A382T0C5"/>
<sequence length="307" mass="34117">PINIAEEHFTLTPVVGFSQDVSLEDDISEEQQVILDFDNKFSPDEPLIGYDSTGIPVVEKMSQVIYDADGYPVGEIVNIVALNKENEISTEKNIPEIFYLQNLKNNSTYKKSTVYDLFEYGETKEFTDSLVSKPIIPFITPDINGDLSYAVLQYDDFDNVVAFGPLTDIHSDKFGDSIDAKNSYVETDESGKVLNRKALTIIVADTEFTISPAIANHESNQLIQQPPSILLDEHGNVSGFTAGDLKEIESFVCDCKQETNKLIEHTSIEKLNEKIAIPKLLLSQGQDTILTSDQMLPIEVVRDVDGA</sequence>
<organism evidence="1">
    <name type="scientific">marine metagenome</name>
    <dbReference type="NCBI Taxonomy" id="408172"/>
    <lineage>
        <taxon>unclassified sequences</taxon>
        <taxon>metagenomes</taxon>
        <taxon>ecological metagenomes</taxon>
    </lineage>
</organism>
<gene>
    <name evidence="1" type="ORF">METZ01_LOCUS367732</name>
</gene>
<reference evidence="1" key="1">
    <citation type="submission" date="2018-05" db="EMBL/GenBank/DDBJ databases">
        <authorList>
            <person name="Lanie J.A."/>
            <person name="Ng W.-L."/>
            <person name="Kazmierczak K.M."/>
            <person name="Andrzejewski T.M."/>
            <person name="Davidsen T.M."/>
            <person name="Wayne K.J."/>
            <person name="Tettelin H."/>
            <person name="Glass J.I."/>
            <person name="Rusch D."/>
            <person name="Podicherti R."/>
            <person name="Tsui H.-C.T."/>
            <person name="Winkler M.E."/>
        </authorList>
    </citation>
    <scope>NUCLEOTIDE SEQUENCE</scope>
</reference>
<name>A0A382T0C5_9ZZZZ</name>
<feature type="non-terminal residue" evidence="1">
    <location>
        <position position="307"/>
    </location>
</feature>
<evidence type="ECO:0000313" key="1">
    <source>
        <dbReference type="EMBL" id="SVD14878.1"/>
    </source>
</evidence>
<proteinExistence type="predicted"/>
<feature type="non-terminal residue" evidence="1">
    <location>
        <position position="1"/>
    </location>
</feature>
<protein>
    <submittedName>
        <fullName evidence="1">Uncharacterized protein</fullName>
    </submittedName>
</protein>
<accession>A0A382T0C5</accession>
<dbReference type="EMBL" id="UINC01132509">
    <property type="protein sequence ID" value="SVD14878.1"/>
    <property type="molecule type" value="Genomic_DNA"/>
</dbReference>